<reference evidence="1 2" key="1">
    <citation type="journal article" date="2019" name="Int. J. Syst. Evol. Microbiol.">
        <title>The Global Catalogue of Microorganisms (GCM) 10K type strain sequencing project: providing services to taxonomists for standard genome sequencing and annotation.</title>
        <authorList>
            <consortium name="The Broad Institute Genomics Platform"/>
            <consortium name="The Broad Institute Genome Sequencing Center for Infectious Disease"/>
            <person name="Wu L."/>
            <person name="Ma J."/>
        </authorList>
    </citation>
    <scope>NUCLEOTIDE SEQUENCE [LARGE SCALE GENOMIC DNA]</scope>
    <source>
        <strain evidence="1 2">JCM 15974</strain>
    </source>
</reference>
<dbReference type="Gene3D" id="2.20.110.10">
    <property type="entry name" value="Histone H3 K4-specific methyltransferase SET7/9 N-terminal domain"/>
    <property type="match status" value="3"/>
</dbReference>
<evidence type="ECO:0000313" key="2">
    <source>
        <dbReference type="Proteomes" id="UP001501758"/>
    </source>
</evidence>
<proteinExistence type="predicted"/>
<comment type="caution">
    <text evidence="1">The sequence shown here is derived from an EMBL/GenBank/DDBJ whole genome shotgun (WGS) entry which is preliminary data.</text>
</comment>
<organism evidence="1 2">
    <name type="scientific">Aquimarina litoralis</name>
    <dbReference type="NCBI Taxonomy" id="584605"/>
    <lineage>
        <taxon>Bacteria</taxon>
        <taxon>Pseudomonadati</taxon>
        <taxon>Bacteroidota</taxon>
        <taxon>Flavobacteriia</taxon>
        <taxon>Flavobacteriales</taxon>
        <taxon>Flavobacteriaceae</taxon>
        <taxon>Aquimarina</taxon>
    </lineage>
</organism>
<sequence length="228" mass="27055">MRNIYTLFLFFIFFISIGHSQEFNAFDKEGKRHGRWQKKYDNSDQIRYEGTFNHGKEIGEFKFYKPNSGNVPTAIKIFSKDNDSVQIKYYTARGKVISEGKMLGKDRVGTWVYYHRGSTKVMMTEEYKLGKLDGEQKTYFESGQLTEKTIYEKGEKQGKRIVYSEKGIMIKEFTYENDQLHGITKYYDANGNVQIEGNYKRDRKDGIWNYYENGKLIEQKRFPIEKNR</sequence>
<dbReference type="InterPro" id="IPR011652">
    <property type="entry name" value="MORN_2"/>
</dbReference>
<evidence type="ECO:0008006" key="3">
    <source>
        <dbReference type="Google" id="ProtNLM"/>
    </source>
</evidence>
<protein>
    <recommendedName>
        <fullName evidence="3">Toxin-antitoxin system YwqK family antitoxin</fullName>
    </recommendedName>
</protein>
<dbReference type="EMBL" id="BAAAGE010000004">
    <property type="protein sequence ID" value="GAA0728824.1"/>
    <property type="molecule type" value="Genomic_DNA"/>
</dbReference>
<keyword evidence="2" id="KW-1185">Reference proteome</keyword>
<name>A0ABN1J4S6_9FLAO</name>
<dbReference type="Proteomes" id="UP001501758">
    <property type="component" value="Unassembled WGS sequence"/>
</dbReference>
<dbReference type="RefSeq" id="WP_343913867.1">
    <property type="nucleotide sequence ID" value="NZ_BAAAGE010000004.1"/>
</dbReference>
<dbReference type="SUPFAM" id="SSF82185">
    <property type="entry name" value="Histone H3 K4-specific methyltransferase SET7/9 N-terminal domain"/>
    <property type="match status" value="2"/>
</dbReference>
<gene>
    <name evidence="1" type="ORF">GCM10009430_38260</name>
</gene>
<accession>A0ABN1J4S6</accession>
<dbReference type="Pfam" id="PF07661">
    <property type="entry name" value="MORN_2"/>
    <property type="match status" value="3"/>
</dbReference>
<evidence type="ECO:0000313" key="1">
    <source>
        <dbReference type="EMBL" id="GAA0728824.1"/>
    </source>
</evidence>